<evidence type="ECO:0000256" key="2">
    <source>
        <dbReference type="ARBA" id="ARBA00022692"/>
    </source>
</evidence>
<dbReference type="Proteomes" id="UP000591131">
    <property type="component" value="Unassembled WGS sequence"/>
</dbReference>
<dbReference type="EMBL" id="JAAPAO010000679">
    <property type="protein sequence ID" value="KAF4655088.1"/>
    <property type="molecule type" value="Genomic_DNA"/>
</dbReference>
<proteinExistence type="predicted"/>
<evidence type="ECO:0000313" key="8">
    <source>
        <dbReference type="EMBL" id="KAF4655088.1"/>
    </source>
</evidence>
<protein>
    <recommendedName>
        <fullName evidence="10">Protein arginine methyltransferase 10</fullName>
    </recommendedName>
</protein>
<dbReference type="OrthoDB" id="29460at2759"/>
<evidence type="ECO:0000256" key="6">
    <source>
        <dbReference type="SAM" id="MobiDB-lite"/>
    </source>
</evidence>
<sequence>MVMLLSKVVLAMIMLSVLGYAAEESSVAAKPVNDKSGELDGGILVYNDLAHRDVLCRYIQIPADAHRIRATASVIGLTGNPNLFAGFDEQKLRDKIYKEAAPTNQGGYHMIHETYFVPKSSDGRFYLCVTTFATQGTDFVLTGVVSNAAEFGVEPVMPLLMEYPTVQSVEAFGRHREYRVTLPASPPTSSDGSVPPITITVAQIVGETDLMVHACGTEQSLAVSAVDGPDTVTITNEQLTGAGLGPGSELCVVVKTNKLFASASTFWLVVSQSPQGPFVMQSLPMYAVIPGKGPQRVRRFRTYFNKGTDLTITANPVTASAVKEASSRPGEVQSGSLPRIVADTTPNGQTWKDHGDGHIAIDKSSLDGHAGQGEVVYVSVSPPNDWHENSEMPFELTITTSSTVRDLQDGKPVTVTISDSRKFRDFRYWVPKHARIVLSIVGDSSKDGSGLAIFADTTRYSHDPRGYTFNTMEGSNEIFLTNMKYYAQSHPGKVMGMGGGGLWAGVWMGVTCNEIEMYRDFASGDLREMWYEYRVSLYVITVQYINCDMGYIYLTVKSCAVSNGKCVEDASVASTFTLTVASDAGSTHVQDGVPIHQKVHMAKKFVYTNPMVDKGEGNKKDNNESEGSSEVDSASASAAINFNDLLVKAAVNGGRGSLMLSNDENFATSTQAVFCGYDDAGDTKADGGNVCTFVIKKDDPIRKSKYIYAKMIPDLTDSTGTALLDFDFLMADVGGEIVMKNHQPVNDAMLSGGSRKYKIFIPASTSSSSGTPSPVSAMFDVSKTSGPVEIEICDAGLRLKAYRNALFRNCKTVKGDGSVQLEEEASKGNVAGKWMHVRAKCEGKCSYRLTGAFFLKSNSLRLNYRPMTVPLDGGSFKDWMVGYKDTDHWLLHTEVRGQEADAVKTCIKDQCCTAGSCTLYGFGKEIAKLENLKSDTITYVQLWATKLSFPAMDEWLDVTKRGSNIYRLNTNSLVSFDAEKSSTFSTGAKVSVSDSLFGEYKPLSGENVMDCTGNRIKFVKVDGASRVRIHAPLNLQVGEWAYNPHWVMWGGSSIKQNVHVESCNLEPADVLVNGTSVDMSSAHNYAANEANSLLLTAGDATVAYRVGLFNQSLSVCGETGSRPDYELVTRVPIPLAVHSTRQSLDFMAPSNAQNSLYRTICSPKYSSASSCALELSESTLHSAWSSCKGDRRCTLAVPSECLAEGSRLSVEARKGPIYGLFHPATMTSAGVADSAAAAEGKDGLGVVEDLPTGKRWTWTSVLLLSFVAYMIVRCIYNMHVYGASGTEAIPHMDVIRHGILHLQRLRWSKKYPFSHSDSSNHMMEMGTEMDYHDIESNANNNSNNSGGYRRHDVGQQLTSRPNSTYAPLRYEDSL</sequence>
<dbReference type="Pfam" id="PF09451">
    <property type="entry name" value="ATG27"/>
    <property type="match status" value="1"/>
</dbReference>
<evidence type="ECO:0000256" key="3">
    <source>
        <dbReference type="ARBA" id="ARBA00022729"/>
    </source>
</evidence>
<feature type="signal peptide" evidence="7">
    <location>
        <begin position="1"/>
        <end position="21"/>
    </location>
</feature>
<evidence type="ECO:0000256" key="1">
    <source>
        <dbReference type="ARBA" id="ARBA00004167"/>
    </source>
</evidence>
<feature type="compositionally biased region" description="Low complexity" evidence="6">
    <location>
        <begin position="1336"/>
        <end position="1345"/>
    </location>
</feature>
<feature type="compositionally biased region" description="Polar residues" evidence="6">
    <location>
        <begin position="1355"/>
        <end position="1365"/>
    </location>
</feature>
<evidence type="ECO:0000256" key="4">
    <source>
        <dbReference type="ARBA" id="ARBA00022989"/>
    </source>
</evidence>
<comment type="subcellular location">
    <subcellularLocation>
        <location evidence="1">Membrane</location>
        <topology evidence="1">Single-pass membrane protein</topology>
    </subcellularLocation>
</comment>
<keyword evidence="4" id="KW-1133">Transmembrane helix</keyword>
<feature type="region of interest" description="Disordered" evidence="6">
    <location>
        <begin position="1333"/>
        <end position="1374"/>
    </location>
</feature>
<dbReference type="GO" id="GO:0016020">
    <property type="term" value="C:membrane"/>
    <property type="evidence" value="ECO:0007669"/>
    <property type="project" value="UniProtKB-SubCell"/>
</dbReference>
<gene>
    <name evidence="8" type="ORF">FOL47_009572</name>
</gene>
<name>A0A7J6L7B8_PERCH</name>
<keyword evidence="2" id="KW-0812">Transmembrane</keyword>
<reference evidence="8 9" key="1">
    <citation type="submission" date="2020-04" db="EMBL/GenBank/DDBJ databases">
        <title>Perkinsus chesapeaki whole genome sequence.</title>
        <authorList>
            <person name="Bogema D.R."/>
        </authorList>
    </citation>
    <scope>NUCLEOTIDE SEQUENCE [LARGE SCALE GENOMIC DNA]</scope>
    <source>
        <strain evidence="8">ATCC PRA-425</strain>
    </source>
</reference>
<evidence type="ECO:0008006" key="10">
    <source>
        <dbReference type="Google" id="ProtNLM"/>
    </source>
</evidence>
<comment type="caution">
    <text evidence="8">The sequence shown here is derived from an EMBL/GenBank/DDBJ whole genome shotgun (WGS) entry which is preliminary data.</text>
</comment>
<feature type="region of interest" description="Disordered" evidence="6">
    <location>
        <begin position="611"/>
        <end position="630"/>
    </location>
</feature>
<evidence type="ECO:0000313" key="9">
    <source>
        <dbReference type="Proteomes" id="UP000591131"/>
    </source>
</evidence>
<feature type="chain" id="PRO_5029450556" description="Protein arginine methyltransferase 10" evidence="7">
    <location>
        <begin position="22"/>
        <end position="1374"/>
    </location>
</feature>
<feature type="compositionally biased region" description="Basic and acidic residues" evidence="6">
    <location>
        <begin position="613"/>
        <end position="623"/>
    </location>
</feature>
<organism evidence="8 9">
    <name type="scientific">Perkinsus chesapeaki</name>
    <name type="common">Clam parasite</name>
    <name type="synonym">Perkinsus andrewsi</name>
    <dbReference type="NCBI Taxonomy" id="330153"/>
    <lineage>
        <taxon>Eukaryota</taxon>
        <taxon>Sar</taxon>
        <taxon>Alveolata</taxon>
        <taxon>Perkinsozoa</taxon>
        <taxon>Perkinsea</taxon>
        <taxon>Perkinsida</taxon>
        <taxon>Perkinsidae</taxon>
        <taxon>Perkinsus</taxon>
    </lineage>
</organism>
<evidence type="ECO:0000256" key="5">
    <source>
        <dbReference type="ARBA" id="ARBA00023136"/>
    </source>
</evidence>
<evidence type="ECO:0000256" key="7">
    <source>
        <dbReference type="SAM" id="SignalP"/>
    </source>
</evidence>
<dbReference type="InterPro" id="IPR018939">
    <property type="entry name" value="Autophagy-rel_prot_27"/>
</dbReference>
<keyword evidence="3 7" id="KW-0732">Signal</keyword>
<keyword evidence="9" id="KW-1185">Reference proteome</keyword>
<keyword evidence="5" id="KW-0472">Membrane</keyword>
<accession>A0A7J6L7B8</accession>